<gene>
    <name evidence="3" type="ORF">ACD_49C00079G0007</name>
</gene>
<accession>K2BAR7</accession>
<evidence type="ECO:0000256" key="1">
    <source>
        <dbReference type="SAM" id="Coils"/>
    </source>
</evidence>
<dbReference type="AlphaFoldDB" id="K2BAR7"/>
<feature type="coiled-coil region" evidence="1">
    <location>
        <begin position="61"/>
        <end position="98"/>
    </location>
</feature>
<organism evidence="3">
    <name type="scientific">uncultured bacterium</name>
    <name type="common">gcode 4</name>
    <dbReference type="NCBI Taxonomy" id="1234023"/>
    <lineage>
        <taxon>Bacteria</taxon>
        <taxon>environmental samples</taxon>
    </lineage>
</organism>
<comment type="caution">
    <text evidence="3">The sequence shown here is derived from an EMBL/GenBank/DDBJ whole genome shotgun (WGS) entry which is preliminary data.</text>
</comment>
<protein>
    <submittedName>
        <fullName evidence="3">Uncharacterized protein</fullName>
    </submittedName>
</protein>
<proteinExistence type="predicted"/>
<dbReference type="EMBL" id="AMFJ01021665">
    <property type="protein sequence ID" value="EKD65843.1"/>
    <property type="molecule type" value="Genomic_DNA"/>
</dbReference>
<name>K2BAR7_9BACT</name>
<sequence length="383" mass="47268">MTTKFLDTDGRVIDYEIAEEMAYIEKPFRENKLGIIKSIFIWRASEILKWQEKSGEFLNKKIEFEKELEEKLRLAEELRIAEERKAEEDRIKRDKETERLIKEKEEFELRNPQELKKLDIYIKYLQTQPELWEAINFLYDFANKANAERSDDSYIIYRKARRALYQNFYNRIDASDNMREILMIPTDWRTTEDDELFLFMLSEKDRKNENSFYRSKRCISIYRVWNIFNSYLEKCMMNKSLASAMIIKYCDDSWYNLKEYWTKVFIEATLRKNGEKWLLDCMPTDNLRANNHFMKYFWDEINEFEREQKSQYNMNKEEYKIFLENEEKERLQEIAEQYRIKKEAEEKMEQERKRKEAEEQARKEQERLQKIERDELRQSLLNI</sequence>
<feature type="region of interest" description="Disordered" evidence="2">
    <location>
        <begin position="345"/>
        <end position="369"/>
    </location>
</feature>
<keyword evidence="1" id="KW-0175">Coiled coil</keyword>
<evidence type="ECO:0000256" key="2">
    <source>
        <dbReference type="SAM" id="MobiDB-lite"/>
    </source>
</evidence>
<reference evidence="3" key="1">
    <citation type="journal article" date="2012" name="Science">
        <title>Fermentation, hydrogen, and sulfur metabolism in multiple uncultivated bacterial phyla.</title>
        <authorList>
            <person name="Wrighton K.C."/>
            <person name="Thomas B.C."/>
            <person name="Sharon I."/>
            <person name="Miller C.S."/>
            <person name="Castelle C.J."/>
            <person name="VerBerkmoes N.C."/>
            <person name="Wilkins M.J."/>
            <person name="Hettich R.L."/>
            <person name="Lipton M.S."/>
            <person name="Williams K.H."/>
            <person name="Long P.E."/>
            <person name="Banfield J.F."/>
        </authorList>
    </citation>
    <scope>NUCLEOTIDE SEQUENCE [LARGE SCALE GENOMIC DNA]</scope>
</reference>
<evidence type="ECO:0000313" key="3">
    <source>
        <dbReference type="EMBL" id="EKD65843.1"/>
    </source>
</evidence>